<accession>A0ABU2MDF5</accession>
<proteinExistence type="predicted"/>
<evidence type="ECO:0000256" key="2">
    <source>
        <dbReference type="ARBA" id="ARBA00022475"/>
    </source>
</evidence>
<feature type="domain" description="Phage shock protein PspC N-terminal" evidence="8">
    <location>
        <begin position="24"/>
        <end position="79"/>
    </location>
</feature>
<dbReference type="EMBL" id="JAVREP010000015">
    <property type="protein sequence ID" value="MDT0330713.1"/>
    <property type="molecule type" value="Genomic_DNA"/>
</dbReference>
<evidence type="ECO:0000313" key="9">
    <source>
        <dbReference type="EMBL" id="MDT0330713.1"/>
    </source>
</evidence>
<feature type="transmembrane region" description="Helical" evidence="7">
    <location>
        <begin position="277"/>
        <end position="298"/>
    </location>
</feature>
<dbReference type="RefSeq" id="WP_311513271.1">
    <property type="nucleotide sequence ID" value="NZ_JAVREP010000015.1"/>
</dbReference>
<comment type="subcellular location">
    <subcellularLocation>
        <location evidence="1">Cell membrane</location>
        <topology evidence="1">Single-pass membrane protein</topology>
    </subcellularLocation>
</comment>
<gene>
    <name evidence="9" type="ORF">RM479_20035</name>
</gene>
<keyword evidence="5 7" id="KW-0472">Membrane</keyword>
<comment type="caution">
    <text evidence="9">The sequence shown here is derived from an EMBL/GenBank/DDBJ whole genome shotgun (WGS) entry which is preliminary data.</text>
</comment>
<dbReference type="InterPro" id="IPR007168">
    <property type="entry name" value="Phageshock_PspC_N"/>
</dbReference>
<reference evidence="10" key="1">
    <citation type="submission" date="2023-07" db="EMBL/GenBank/DDBJ databases">
        <title>30 novel species of actinomycetes from the DSMZ collection.</title>
        <authorList>
            <person name="Nouioui I."/>
        </authorList>
    </citation>
    <scope>NUCLEOTIDE SEQUENCE [LARGE SCALE GENOMIC DNA]</scope>
    <source>
        <strain evidence="10">DSM 44743</strain>
    </source>
</reference>
<evidence type="ECO:0000256" key="3">
    <source>
        <dbReference type="ARBA" id="ARBA00022692"/>
    </source>
</evidence>
<dbReference type="InterPro" id="IPR052027">
    <property type="entry name" value="PspC"/>
</dbReference>
<dbReference type="Pfam" id="PF04024">
    <property type="entry name" value="PspC"/>
    <property type="match status" value="1"/>
</dbReference>
<feature type="transmembrane region" description="Helical" evidence="7">
    <location>
        <begin position="234"/>
        <end position="256"/>
    </location>
</feature>
<feature type="transmembrane region" description="Helical" evidence="7">
    <location>
        <begin position="304"/>
        <end position="324"/>
    </location>
</feature>
<name>A0ABU2MDF5_9ACTN</name>
<feature type="region of interest" description="Disordered" evidence="6">
    <location>
        <begin position="1"/>
        <end position="23"/>
    </location>
</feature>
<evidence type="ECO:0000259" key="8">
    <source>
        <dbReference type="Pfam" id="PF04024"/>
    </source>
</evidence>
<organism evidence="9 10">
    <name type="scientific">Nocardiopsis lambiniae</name>
    <dbReference type="NCBI Taxonomy" id="3075539"/>
    <lineage>
        <taxon>Bacteria</taxon>
        <taxon>Bacillati</taxon>
        <taxon>Actinomycetota</taxon>
        <taxon>Actinomycetes</taxon>
        <taxon>Streptosporangiales</taxon>
        <taxon>Nocardiopsidaceae</taxon>
        <taxon>Nocardiopsis</taxon>
    </lineage>
</organism>
<evidence type="ECO:0000256" key="5">
    <source>
        <dbReference type="ARBA" id="ARBA00023136"/>
    </source>
</evidence>
<sequence length="460" mass="47438">MSEGPVPQGSGAPGSSADPTPVRELRKADGDRVLAGVCAGLGHYTDVDPVVWRAAFALTAFAGGTGVLLYLAAWMLMRDAQGGPATIEQMLDRGIPSRAVLKLLALGLAVATAFSLVGGFGWSTLVLAVPLVLGVLAARGRGVDLRTSLTGLGEELRAKRPPPQPPVPGPVPTYYNPAQPWASAPAGPVDLAVVAERTLRDREPGPGGDEEDEGPGDAAGRPEPSGDQACRRGFPLGSCALWTLVTAAVLAPIIVFERISSLWSADTARLLLGPETGVFFLAGGLGLVGLFAVVGTWVGNPRGLGFLGVLLTLALVTVSTVDVTRMRIGEEVWRPTTVAAAEAGEHRLTMGDVTVDLTALEDLEPGEGVDVSAGVGAGRVLLVLPDDARVELTATFGAGVLQGPAPAGDEGGSARDRFGFSSTFEEDYGPARETGDDEVPLIRVDTDTRVGVVEVLHGEA</sequence>
<evidence type="ECO:0000256" key="4">
    <source>
        <dbReference type="ARBA" id="ARBA00022989"/>
    </source>
</evidence>
<evidence type="ECO:0000256" key="6">
    <source>
        <dbReference type="SAM" id="MobiDB-lite"/>
    </source>
</evidence>
<feature type="compositionally biased region" description="Pro residues" evidence="6">
    <location>
        <begin position="161"/>
        <end position="171"/>
    </location>
</feature>
<dbReference type="PANTHER" id="PTHR33885">
    <property type="entry name" value="PHAGE SHOCK PROTEIN C"/>
    <property type="match status" value="1"/>
</dbReference>
<feature type="region of interest" description="Disordered" evidence="6">
    <location>
        <begin position="154"/>
        <end position="174"/>
    </location>
</feature>
<keyword evidence="10" id="KW-1185">Reference proteome</keyword>
<keyword evidence="3 7" id="KW-0812">Transmembrane</keyword>
<keyword evidence="2" id="KW-1003">Cell membrane</keyword>
<feature type="transmembrane region" description="Helical" evidence="7">
    <location>
        <begin position="103"/>
        <end position="136"/>
    </location>
</feature>
<dbReference type="Proteomes" id="UP001183390">
    <property type="component" value="Unassembled WGS sequence"/>
</dbReference>
<feature type="transmembrane region" description="Helical" evidence="7">
    <location>
        <begin position="50"/>
        <end position="71"/>
    </location>
</feature>
<dbReference type="PANTHER" id="PTHR33885:SF3">
    <property type="entry name" value="PHAGE SHOCK PROTEIN C"/>
    <property type="match status" value="1"/>
</dbReference>
<evidence type="ECO:0000256" key="7">
    <source>
        <dbReference type="SAM" id="Phobius"/>
    </source>
</evidence>
<feature type="region of interest" description="Disordered" evidence="6">
    <location>
        <begin position="199"/>
        <end position="229"/>
    </location>
</feature>
<keyword evidence="4 7" id="KW-1133">Transmembrane helix</keyword>
<protein>
    <submittedName>
        <fullName evidence="9">PspC domain-containing protein</fullName>
    </submittedName>
</protein>
<evidence type="ECO:0000256" key="1">
    <source>
        <dbReference type="ARBA" id="ARBA00004162"/>
    </source>
</evidence>
<evidence type="ECO:0000313" key="10">
    <source>
        <dbReference type="Proteomes" id="UP001183390"/>
    </source>
</evidence>